<evidence type="ECO:0000313" key="2">
    <source>
        <dbReference type="Proteomes" id="UP000308836"/>
    </source>
</evidence>
<gene>
    <name evidence="1" type="ORF">E5336_02135</name>
</gene>
<dbReference type="Proteomes" id="UP000308836">
    <property type="component" value="Unassembled WGS sequence"/>
</dbReference>
<protein>
    <submittedName>
        <fullName evidence="1">L-aspartate oxidase</fullName>
        <ecNumber evidence="1">1.4.3.16</ecNumber>
    </submittedName>
</protein>
<comment type="caution">
    <text evidence="1">The sequence shown here is derived from an EMBL/GenBank/DDBJ whole genome shotgun (WGS) entry which is preliminary data.</text>
</comment>
<organism evidence="1 2">
    <name type="scientific">Dubosiella muris</name>
    <dbReference type="NCBI Taxonomy" id="3038133"/>
    <lineage>
        <taxon>Bacteria</taxon>
        <taxon>Bacillati</taxon>
        <taxon>Bacillota</taxon>
        <taxon>Erysipelotrichia</taxon>
        <taxon>Erysipelotrichales</taxon>
        <taxon>Erysipelotrichaceae</taxon>
        <taxon>Dubosiella</taxon>
    </lineage>
</organism>
<evidence type="ECO:0000313" key="1">
    <source>
        <dbReference type="EMBL" id="TGY66906.1"/>
    </source>
</evidence>
<dbReference type="EMBL" id="SRYG01000003">
    <property type="protein sequence ID" value="TGY66906.1"/>
    <property type="molecule type" value="Genomic_DNA"/>
</dbReference>
<sequence>MKRYDVVIVGCGAAGLYCALHLPQSKKIGMLCKEGLEQSDSYLAQGGICMLRGEEDYESYFEDTLKAGHYENDPKSVDLMIRSSNTIIKDLIGYGVEFEKDADGNLRFTKEGAHSKPRILFHEDETGREITSKLLEAVLRRPNIELFDHTMMVDLLIQNEKAVGIVAQDQAKTIIPIFGDDIVFACGGIGGLYENSTNFASLTGDALGICLKHGIELENIDYIQIHPTTLYSKQKGRRFLLSESLRGEGALLYDIHGRRFTNELQPRDIVSRAIQEQMKKDGSAYVYEDLRPIGKETLQSHFPHICSKCLEEGYNVFEEPVPVVPAQHYFMGGIKIDLAGRTSMPRLYACGETSCNKVHGANRLASNSLLESLVFARRAADDITFSQHEVPQAKDYDVDMSGYRDVEKTMAQYRRHVLREIEKERKNHE</sequence>
<accession>A0AC61RA14</accession>
<name>A0AC61RA14_9FIRM</name>
<proteinExistence type="predicted"/>
<reference evidence="1" key="1">
    <citation type="submission" date="2019-04" db="EMBL/GenBank/DDBJ databases">
        <title>Microbes associate with the intestines of laboratory mice.</title>
        <authorList>
            <person name="Navarre W."/>
            <person name="Wong E."/>
            <person name="Huang K."/>
            <person name="Tropini C."/>
            <person name="Ng K."/>
            <person name="Yu B."/>
        </authorList>
    </citation>
    <scope>NUCLEOTIDE SEQUENCE</scope>
    <source>
        <strain evidence="1">NM09_H32</strain>
    </source>
</reference>
<keyword evidence="1" id="KW-0560">Oxidoreductase</keyword>
<dbReference type="EC" id="1.4.3.16" evidence="1"/>
<keyword evidence="2" id="KW-1185">Reference proteome</keyword>